<evidence type="ECO:0000256" key="2">
    <source>
        <dbReference type="ARBA" id="ARBA00011738"/>
    </source>
</evidence>
<evidence type="ECO:0000256" key="1">
    <source>
        <dbReference type="ARBA" id="ARBA00004496"/>
    </source>
</evidence>
<keyword evidence="3" id="KW-0963">Cytoplasm</keyword>
<dbReference type="STRING" id="402600.SAMN05216188_106183"/>
<dbReference type="EMBL" id="FOFR01000006">
    <property type="protein sequence ID" value="SEQ91228.1"/>
    <property type="molecule type" value="Genomic_DNA"/>
</dbReference>
<dbReference type="Proteomes" id="UP000199352">
    <property type="component" value="Unassembled WGS sequence"/>
</dbReference>
<reference evidence="11" key="1">
    <citation type="submission" date="2016-10" db="EMBL/GenBank/DDBJ databases">
        <authorList>
            <person name="Varghese N."/>
            <person name="Submissions S."/>
        </authorList>
    </citation>
    <scope>NUCLEOTIDE SEQUENCE [LARGE SCALE GENOMIC DNA]</scope>
    <source>
        <strain evidence="11">CGMCC 4.3525</strain>
    </source>
</reference>
<evidence type="ECO:0000313" key="11">
    <source>
        <dbReference type="Proteomes" id="UP000199352"/>
    </source>
</evidence>
<accession>A0A1H9JWJ6</accession>
<gene>
    <name evidence="10" type="ORF">SAMN05216188_106183</name>
</gene>
<dbReference type="InterPro" id="IPR050712">
    <property type="entry name" value="NAD(P)H-dep_reductase"/>
</dbReference>
<dbReference type="FunFam" id="3.40.50.360:FF:000052">
    <property type="entry name" value="NAD(P)H-dependent FMN reductase LOT6"/>
    <property type="match status" value="1"/>
</dbReference>
<keyword evidence="7" id="KW-0560">Oxidoreductase</keyword>
<evidence type="ECO:0000313" key="10">
    <source>
        <dbReference type="EMBL" id="SEQ91228.1"/>
    </source>
</evidence>
<dbReference type="PANTHER" id="PTHR30543">
    <property type="entry name" value="CHROMATE REDUCTASE"/>
    <property type="match status" value="1"/>
</dbReference>
<evidence type="ECO:0000256" key="6">
    <source>
        <dbReference type="ARBA" id="ARBA00022857"/>
    </source>
</evidence>
<evidence type="ECO:0000256" key="8">
    <source>
        <dbReference type="ARBA" id="ARBA00023027"/>
    </source>
</evidence>
<evidence type="ECO:0000256" key="4">
    <source>
        <dbReference type="ARBA" id="ARBA00022630"/>
    </source>
</evidence>
<name>A0A1H9JWJ6_9PSEU</name>
<keyword evidence="5" id="KW-0288">FMN</keyword>
<sequence length="193" mass="21428">MTHIGIIIGSTRPGRNGEQVARWVLEHAERRTDATFELVDLRDHPLPHLDEPVPPMMQQYQHDHTKEWSAKIAGFDGFVMVTPEYNHSTSGVLKNAIDYLHHEWNNKAVGFVSYGSVGGARAVEHLRLVAGELKLADVRTSVSLSLFHDFTDYTDFQPSDVQAATLGTMLDELVAWSGALAPLRDGQLTAQQA</sequence>
<dbReference type="GO" id="GO:0016491">
    <property type="term" value="F:oxidoreductase activity"/>
    <property type="evidence" value="ECO:0007669"/>
    <property type="project" value="UniProtKB-KW"/>
</dbReference>
<comment type="subunit">
    <text evidence="2">Homodimer.</text>
</comment>
<keyword evidence="6" id="KW-0521">NADP</keyword>
<evidence type="ECO:0000256" key="5">
    <source>
        <dbReference type="ARBA" id="ARBA00022643"/>
    </source>
</evidence>
<evidence type="ECO:0000259" key="9">
    <source>
        <dbReference type="Pfam" id="PF03358"/>
    </source>
</evidence>
<comment type="subcellular location">
    <subcellularLocation>
        <location evidence="1">Cytoplasm</location>
    </subcellularLocation>
</comment>
<evidence type="ECO:0000256" key="7">
    <source>
        <dbReference type="ARBA" id="ARBA00023002"/>
    </source>
</evidence>
<evidence type="ECO:0000256" key="3">
    <source>
        <dbReference type="ARBA" id="ARBA00022490"/>
    </source>
</evidence>
<dbReference type="Pfam" id="PF03358">
    <property type="entry name" value="FMN_red"/>
    <property type="match status" value="1"/>
</dbReference>
<dbReference type="InterPro" id="IPR005025">
    <property type="entry name" value="FMN_Rdtase-like_dom"/>
</dbReference>
<keyword evidence="4" id="KW-0285">Flavoprotein</keyword>
<dbReference type="AlphaFoldDB" id="A0A1H9JWJ6"/>
<organism evidence="10 11">
    <name type="scientific">Lentzea xinjiangensis</name>
    <dbReference type="NCBI Taxonomy" id="402600"/>
    <lineage>
        <taxon>Bacteria</taxon>
        <taxon>Bacillati</taxon>
        <taxon>Actinomycetota</taxon>
        <taxon>Actinomycetes</taxon>
        <taxon>Pseudonocardiales</taxon>
        <taxon>Pseudonocardiaceae</taxon>
        <taxon>Lentzea</taxon>
    </lineage>
</organism>
<dbReference type="GO" id="GO:0010181">
    <property type="term" value="F:FMN binding"/>
    <property type="evidence" value="ECO:0007669"/>
    <property type="project" value="TreeGrafter"/>
</dbReference>
<dbReference type="RefSeq" id="WP_089951512.1">
    <property type="nucleotide sequence ID" value="NZ_FOFR01000006.1"/>
</dbReference>
<feature type="domain" description="NADPH-dependent FMN reductase-like" evidence="9">
    <location>
        <begin position="3"/>
        <end position="148"/>
    </location>
</feature>
<dbReference type="GO" id="GO:0005829">
    <property type="term" value="C:cytosol"/>
    <property type="evidence" value="ECO:0007669"/>
    <property type="project" value="TreeGrafter"/>
</dbReference>
<dbReference type="OrthoDB" id="9812295at2"/>
<keyword evidence="8" id="KW-0520">NAD</keyword>
<protein>
    <submittedName>
        <fullName evidence="10">NAD(P)H-dependent FMN reductase</fullName>
    </submittedName>
</protein>
<dbReference type="Gene3D" id="3.40.50.360">
    <property type="match status" value="1"/>
</dbReference>
<dbReference type="PANTHER" id="PTHR30543:SF21">
    <property type="entry name" value="NAD(P)H-DEPENDENT FMN REDUCTASE LOT6"/>
    <property type="match status" value="1"/>
</dbReference>
<dbReference type="InterPro" id="IPR029039">
    <property type="entry name" value="Flavoprotein-like_sf"/>
</dbReference>
<proteinExistence type="predicted"/>
<dbReference type="SUPFAM" id="SSF52218">
    <property type="entry name" value="Flavoproteins"/>
    <property type="match status" value="1"/>
</dbReference>
<keyword evidence="11" id="KW-1185">Reference proteome</keyword>